<evidence type="ECO:0000313" key="3">
    <source>
        <dbReference type="Proteomes" id="UP001170288"/>
    </source>
</evidence>
<evidence type="ECO:0000313" key="2">
    <source>
        <dbReference type="EMBL" id="MDN5069669.1"/>
    </source>
</evidence>
<reference evidence="2" key="2">
    <citation type="journal article" date="2023" name="Microorganisms">
        <title>Genomic Characterization of Arcobacter butzleri Strains Isolated from Various Sources in Lithuania.</title>
        <authorList>
            <person name="Uljanovas D."/>
            <person name="Golz G."/>
            <person name="Fleischmann S."/>
            <person name="Kudirkiene E."/>
            <person name="Kasetiene N."/>
            <person name="Grineviciene A."/>
            <person name="Tamuleviciene E."/>
            <person name="Aksomaitiene J."/>
            <person name="Alter T."/>
            <person name="Malakauskas M."/>
        </authorList>
    </citation>
    <scope>NUCLEOTIDE SEQUENCE</scope>
    <source>
        <strain evidence="2">RCM69</strain>
    </source>
</reference>
<reference evidence="2" key="1">
    <citation type="submission" date="2022-12" db="EMBL/GenBank/DDBJ databases">
        <authorList>
            <person name="Uljanovas D."/>
        </authorList>
    </citation>
    <scope>NUCLEOTIDE SEQUENCE</scope>
    <source>
        <strain evidence="2">RCM69</strain>
    </source>
</reference>
<proteinExistence type="predicted"/>
<name>A0AAW7PUN9_9BACT</name>
<feature type="coiled-coil region" evidence="1">
    <location>
        <begin position="459"/>
        <end position="486"/>
    </location>
</feature>
<organism evidence="2 3">
    <name type="scientific">Aliarcobacter butzleri</name>
    <dbReference type="NCBI Taxonomy" id="28197"/>
    <lineage>
        <taxon>Bacteria</taxon>
        <taxon>Pseudomonadati</taxon>
        <taxon>Campylobacterota</taxon>
        <taxon>Epsilonproteobacteria</taxon>
        <taxon>Campylobacterales</taxon>
        <taxon>Arcobacteraceae</taxon>
        <taxon>Aliarcobacter</taxon>
    </lineage>
</organism>
<evidence type="ECO:0000256" key="1">
    <source>
        <dbReference type="SAM" id="Coils"/>
    </source>
</evidence>
<dbReference type="RefSeq" id="WP_237937957.1">
    <property type="nucleotide sequence ID" value="NZ_JAKKPJ010000025.1"/>
</dbReference>
<gene>
    <name evidence="2" type="ORF">O8C76_01350</name>
</gene>
<comment type="caution">
    <text evidence="2">The sequence shown here is derived from an EMBL/GenBank/DDBJ whole genome shotgun (WGS) entry which is preliminary data.</text>
</comment>
<dbReference type="AlphaFoldDB" id="A0AAW7PUN9"/>
<dbReference type="EMBL" id="JAPZCX010000002">
    <property type="protein sequence ID" value="MDN5069669.1"/>
    <property type="molecule type" value="Genomic_DNA"/>
</dbReference>
<accession>A0AAW7PUN9</accession>
<keyword evidence="1" id="KW-0175">Coiled coil</keyword>
<protein>
    <submittedName>
        <fullName evidence="2">Uncharacterized protein</fullName>
    </submittedName>
</protein>
<sequence length="884" mass="102542">MAKSLIDVAKHENKLRQIIQLNEIGAILFTDKTSQAIASGVSKSEFIEAFKDDIDKTARFLVDSLGIINSIQNGLIMELSTLDNDVESFFRSTYKDGIISLCGIKFDINKRVSFGKSELIDFIYKNLFDIDKKELSFLSKALTKYETATTDIEKAVLYPSTILADKLIEKIGYIDQKFNEYRKTLSYEDNLEFTTMFNRSGVTDVIQNSTYIDSKGVRQTVHKNHLHILSEISDGIKNDNFKYIEAIEIDGDGDVVKALKVIKQIERLKINCESKFTLKFRKLGNLNARGIFFSSNLIVAEDVRDTSALIHEIAHFIHLTNTSIFESKFVNHMINKLSKRIDFDNLQISDYEKDEISKKSKYYCDSKEIIARALEIAALFANEQSRVIFGTDDLDMIKSRAFYEGYEGIYFNFNSFDDETIEEMLQLWELFYETSYDETQNSNIDNFYKININYRRTLVENVKTAKDLLKEEMKREEKEKKALYSMVTGENIQLIINNKPSTLSLEMLSTVILQNIKYCGAHKKSNTVDDWIQIIENDWARIFLSLNDALKSSLSNREYVMFLIELESLKILDTLRTHIGLNGFNIDFRMKLKRQFKESKNTNYTSYKDWQSQVVESPLLFAEINILEDIDFLKSYISKNPFAARSICKLNQISKTMVMEIGYFMLDNMIDKKSFIPNDCFKDFDFAFKFMSLTKDVIYFINISEELKNNVAFMQKILLIFEGNLLIKAFSNIGKNLSTDIEFMQYWVSKEPLLIKYADESIKVHFEPKTEEKKSKKSKTVTDKIEKIKEIQKENFEELIKTATIEDFEHTQTKEILKVMKVNSYISDFKAFNEYLTKNDIAYYSKYARGFIIKNIEKVQTAAIVTSTIYSAEILANFANGTLF</sequence>
<dbReference type="Proteomes" id="UP001170288">
    <property type="component" value="Unassembled WGS sequence"/>
</dbReference>